<gene>
    <name evidence="3" type="ORF">E2R65_01220</name>
    <name evidence="2" type="ORF">GGR35_000758</name>
</gene>
<dbReference type="Gene3D" id="3.90.550.10">
    <property type="entry name" value="Spore Coat Polysaccharide Biosynthesis Protein SpsA, Chain A"/>
    <property type="match status" value="1"/>
</dbReference>
<dbReference type="EMBL" id="SNQG01000001">
    <property type="protein sequence ID" value="TEW68814.1"/>
    <property type="molecule type" value="Genomic_DNA"/>
</dbReference>
<keyword evidence="5" id="KW-1185">Reference proteome</keyword>
<keyword evidence="2" id="KW-0548">Nucleotidyltransferase</keyword>
<evidence type="ECO:0000313" key="4">
    <source>
        <dbReference type="Proteomes" id="UP000297248"/>
    </source>
</evidence>
<dbReference type="PANTHER" id="PTHR43777:SF1">
    <property type="entry name" value="MOLYBDENUM COFACTOR CYTIDYLYLTRANSFERASE"/>
    <property type="match status" value="1"/>
</dbReference>
<reference evidence="3" key="2">
    <citation type="submission" date="2019-03" db="EMBL/GenBank/DDBJ databases">
        <authorList>
            <person name="Yan Y.-Q."/>
            <person name="Du Z.-J."/>
        </authorList>
    </citation>
    <scope>NUCLEOTIDE SEQUENCE</scope>
    <source>
        <strain evidence="3">PP-F2FG21</strain>
    </source>
</reference>
<sequence>MKNSTTAIVILAAGASARFGSPKQNLMHNGQTLLQHAIKNALCLSDSVIVVLGANYDAIAHTVLNQPVTILHNQNWPLGMASSISMAVKEAGAAYPGITAILFLLCDQPFADAELLGQLTDTAKNSDKGIVASAYNHTLGVPALFKQAYFAHLLRLKGEEGAKKLLMQHADDVARVAFPQGSTDIDTRIDWEKFNQK</sequence>
<dbReference type="InterPro" id="IPR025877">
    <property type="entry name" value="MobA-like_NTP_Trfase"/>
</dbReference>
<dbReference type="EC" id="2.7.7.76" evidence="2"/>
<evidence type="ECO:0000313" key="5">
    <source>
        <dbReference type="Proteomes" id="UP000583101"/>
    </source>
</evidence>
<evidence type="ECO:0000313" key="3">
    <source>
        <dbReference type="EMBL" id="TEW68814.1"/>
    </source>
</evidence>
<dbReference type="Pfam" id="PF12804">
    <property type="entry name" value="NTP_transf_3"/>
    <property type="match status" value="1"/>
</dbReference>
<evidence type="ECO:0000313" key="2">
    <source>
        <dbReference type="EMBL" id="MBB3968172.1"/>
    </source>
</evidence>
<organism evidence="3 4">
    <name type="scientific">Mucilaginibacter phyllosphaerae</name>
    <dbReference type="NCBI Taxonomy" id="1812349"/>
    <lineage>
        <taxon>Bacteria</taxon>
        <taxon>Pseudomonadati</taxon>
        <taxon>Bacteroidota</taxon>
        <taxon>Sphingobacteriia</taxon>
        <taxon>Sphingobacteriales</taxon>
        <taxon>Sphingobacteriaceae</taxon>
        <taxon>Mucilaginibacter</taxon>
    </lineage>
</organism>
<dbReference type="SUPFAM" id="SSF53448">
    <property type="entry name" value="Nucleotide-diphospho-sugar transferases"/>
    <property type="match status" value="1"/>
</dbReference>
<dbReference type="InterPro" id="IPR029044">
    <property type="entry name" value="Nucleotide-diphossugar_trans"/>
</dbReference>
<dbReference type="RefSeq" id="WP_134334654.1">
    <property type="nucleotide sequence ID" value="NZ_BMCZ01000001.1"/>
</dbReference>
<dbReference type="Proteomes" id="UP000583101">
    <property type="component" value="Unassembled WGS sequence"/>
</dbReference>
<evidence type="ECO:0000259" key="1">
    <source>
        <dbReference type="Pfam" id="PF12804"/>
    </source>
</evidence>
<dbReference type="OrthoDB" id="9779263at2"/>
<feature type="domain" description="MobA-like NTP transferase" evidence="1">
    <location>
        <begin position="9"/>
        <end position="171"/>
    </location>
</feature>
<keyword evidence="3" id="KW-0808">Transferase</keyword>
<accession>A0A4Y8AIB0</accession>
<proteinExistence type="predicted"/>
<dbReference type="AlphaFoldDB" id="A0A4Y8AIB0"/>
<reference evidence="3 4" key="1">
    <citation type="journal article" date="2016" name="Int. J. Syst. Evol. Microbiol.">
        <title>Proposal of Mucilaginibacter phyllosphaerae sp. nov. isolated from the phyllosphere of Galium album.</title>
        <authorList>
            <person name="Aydogan E.L."/>
            <person name="Busse H.J."/>
            <person name="Moser G."/>
            <person name="Muller C."/>
            <person name="Kampfer P."/>
            <person name="Glaeser S.P."/>
        </authorList>
    </citation>
    <scope>NUCLEOTIDE SEQUENCE [LARGE SCALE GENOMIC DNA]</scope>
    <source>
        <strain evidence="3 4">PP-F2FG21</strain>
    </source>
</reference>
<name>A0A4Y8AIB0_9SPHI</name>
<comment type="caution">
    <text evidence="3">The sequence shown here is derived from an EMBL/GenBank/DDBJ whole genome shotgun (WGS) entry which is preliminary data.</text>
</comment>
<dbReference type="PANTHER" id="PTHR43777">
    <property type="entry name" value="MOLYBDENUM COFACTOR CYTIDYLYLTRANSFERASE"/>
    <property type="match status" value="1"/>
</dbReference>
<protein>
    <submittedName>
        <fullName evidence="2">Molybdenum cofactor cytidylyltransferase</fullName>
        <ecNumber evidence="2">2.7.7.76</ecNumber>
    </submittedName>
    <submittedName>
        <fullName evidence="3">Nucleotidyltransferase family protein</fullName>
    </submittedName>
</protein>
<dbReference type="Proteomes" id="UP000297248">
    <property type="component" value="Unassembled WGS sequence"/>
</dbReference>
<dbReference type="GO" id="GO:0061602">
    <property type="term" value="F:molybdenum cofactor cytidylyltransferase activity"/>
    <property type="evidence" value="ECO:0007669"/>
    <property type="project" value="UniProtKB-EC"/>
</dbReference>
<dbReference type="CDD" id="cd04182">
    <property type="entry name" value="GT_2_like_f"/>
    <property type="match status" value="1"/>
</dbReference>
<dbReference type="EMBL" id="JACIEG010000001">
    <property type="protein sequence ID" value="MBB3968172.1"/>
    <property type="molecule type" value="Genomic_DNA"/>
</dbReference>
<reference evidence="2 5" key="3">
    <citation type="submission" date="2020-08" db="EMBL/GenBank/DDBJ databases">
        <title>Genomic Encyclopedia of Type Strains, Phase IV (KMG-IV): sequencing the most valuable type-strain genomes for metagenomic binning, comparative biology and taxonomic classification.</title>
        <authorList>
            <person name="Goeker M."/>
        </authorList>
    </citation>
    <scope>NUCLEOTIDE SEQUENCE [LARGE SCALE GENOMIC DNA]</scope>
    <source>
        <strain evidence="2 5">DSM 100995</strain>
    </source>
</reference>